<proteinExistence type="inferred from homology"/>
<evidence type="ECO:0000259" key="3">
    <source>
        <dbReference type="Pfam" id="PF00561"/>
    </source>
</evidence>
<dbReference type="AlphaFoldDB" id="A0A8B3S4K1"/>
<sequence length="308" mass="33888">MRCFECCSDLKRRACLYVLLAIFAAIILFAVFFSNSPTEEVFQVSDCGVLSIEGRMPVDYVEHLVEDNTAYTLSEIDLHANDGAVISALFRVPKTEEQLCGAVILPGATVSKEGGQHLAGELAEIGYASIALDQRNLCVIDFEKDYQLFASGDVPVEYLMLSDALHAADFLITQPGVNARKIIIIGESNGGRIAIIAAAMHPEIRMVIGISTSGYSTGEQIPKNAPDNVRKFYYSIDPDTYLPLLPPKKLVLMHANNDLIIPLELAERTYQRAGEPKAFHVVSGDAHGYSNQMHPVLKKELLSFRKAR</sequence>
<keyword evidence="2" id="KW-0812">Transmembrane</keyword>
<keyword evidence="2" id="KW-1133">Transmembrane helix</keyword>
<comment type="similarity">
    <text evidence="1">Belongs to the AB hydrolase superfamily. FUS2 hydrolase family.</text>
</comment>
<dbReference type="Pfam" id="PF00561">
    <property type="entry name" value="Abhydrolase_1"/>
    <property type="match status" value="1"/>
</dbReference>
<comment type="caution">
    <text evidence="4">The sequence shown here is derived from an EMBL/GenBank/DDBJ whole genome shotgun (WGS) entry which is preliminary data.</text>
</comment>
<dbReference type="Gene3D" id="3.40.50.1820">
    <property type="entry name" value="alpha/beta hydrolase"/>
    <property type="match status" value="1"/>
</dbReference>
<dbReference type="InterPro" id="IPR050261">
    <property type="entry name" value="FrsA_esterase"/>
</dbReference>
<dbReference type="SUPFAM" id="SSF53474">
    <property type="entry name" value="alpha/beta-Hydrolases"/>
    <property type="match status" value="1"/>
</dbReference>
<dbReference type="InterPro" id="IPR029058">
    <property type="entry name" value="AB_hydrolase_fold"/>
</dbReference>
<feature type="domain" description="AB hydrolase-1" evidence="3">
    <location>
        <begin position="105"/>
        <end position="235"/>
    </location>
</feature>
<protein>
    <recommendedName>
        <fullName evidence="3">AB hydrolase-1 domain-containing protein</fullName>
    </recommendedName>
</protein>
<accession>A0A8B3S4K1</accession>
<feature type="transmembrane region" description="Helical" evidence="2">
    <location>
        <begin position="14"/>
        <end position="33"/>
    </location>
</feature>
<reference evidence="5" key="1">
    <citation type="submission" date="2019-01" db="EMBL/GenBank/DDBJ databases">
        <title>Anaerobic oxidation of ethane by archaea from a marine hydrocarbon seep.</title>
        <authorList>
            <person name="Musat F."/>
        </authorList>
    </citation>
    <scope>NUCLEOTIDE SEQUENCE [LARGE SCALE GENOMIC DNA]</scope>
</reference>
<dbReference type="Proteomes" id="UP000291831">
    <property type="component" value="Unassembled WGS sequence"/>
</dbReference>
<evidence type="ECO:0000256" key="1">
    <source>
        <dbReference type="ARBA" id="ARBA00038115"/>
    </source>
</evidence>
<evidence type="ECO:0000256" key="2">
    <source>
        <dbReference type="SAM" id="Phobius"/>
    </source>
</evidence>
<keyword evidence="2" id="KW-0472">Membrane</keyword>
<dbReference type="PANTHER" id="PTHR22946:SF0">
    <property type="entry name" value="DIENELACTONE HYDROLASE DOMAIN-CONTAINING PROTEIN"/>
    <property type="match status" value="1"/>
</dbReference>
<dbReference type="EMBL" id="RPGO01000006">
    <property type="protein sequence ID" value="RZB32507.1"/>
    <property type="molecule type" value="Genomic_DNA"/>
</dbReference>
<gene>
    <name evidence="4" type="ORF">AEth_00494</name>
</gene>
<dbReference type="PANTHER" id="PTHR22946">
    <property type="entry name" value="DIENELACTONE HYDROLASE DOMAIN-CONTAINING PROTEIN-RELATED"/>
    <property type="match status" value="1"/>
</dbReference>
<evidence type="ECO:0000313" key="4">
    <source>
        <dbReference type="EMBL" id="RZB32507.1"/>
    </source>
</evidence>
<organism evidence="4 5">
    <name type="scientific">Candidatus Argoarchaeum ethanivorans</name>
    <dbReference type="NCBI Taxonomy" id="2608793"/>
    <lineage>
        <taxon>Archaea</taxon>
        <taxon>Methanobacteriati</taxon>
        <taxon>Methanobacteriota</taxon>
        <taxon>Stenosarchaea group</taxon>
        <taxon>Methanomicrobia</taxon>
        <taxon>Methanosarcinales</taxon>
        <taxon>Methanosarcinales incertae sedis</taxon>
        <taxon>GOM Arc I cluster</taxon>
        <taxon>Candidatus Argoarchaeum</taxon>
    </lineage>
</organism>
<name>A0A8B3S4K1_9EURY</name>
<dbReference type="InterPro" id="IPR000073">
    <property type="entry name" value="AB_hydrolase_1"/>
</dbReference>
<evidence type="ECO:0000313" key="5">
    <source>
        <dbReference type="Proteomes" id="UP000291831"/>
    </source>
</evidence>